<keyword evidence="3" id="KW-1185">Reference proteome</keyword>
<organism evidence="2 3">
    <name type="scientific">Marinomonas ushuaiensis DSM 15871</name>
    <dbReference type="NCBI Taxonomy" id="1122207"/>
    <lineage>
        <taxon>Bacteria</taxon>
        <taxon>Pseudomonadati</taxon>
        <taxon>Pseudomonadota</taxon>
        <taxon>Gammaproteobacteria</taxon>
        <taxon>Oceanospirillales</taxon>
        <taxon>Oceanospirillaceae</taxon>
        <taxon>Marinomonas</taxon>
    </lineage>
</organism>
<dbReference type="EMBL" id="JAMB01000018">
    <property type="protein sequence ID" value="ETX09630.1"/>
    <property type="molecule type" value="Genomic_DNA"/>
</dbReference>
<dbReference type="AlphaFoldDB" id="X7E186"/>
<dbReference type="Pfam" id="PF02958">
    <property type="entry name" value="EcKL"/>
    <property type="match status" value="1"/>
</dbReference>
<gene>
    <name evidence="2" type="ORF">MUS1_06805</name>
</gene>
<dbReference type="STRING" id="1122207.MUS1_06805"/>
<reference evidence="2 3" key="1">
    <citation type="submission" date="2014-01" db="EMBL/GenBank/DDBJ databases">
        <title>Marinomonas ushuaiensis DSM 15871 Genome Sequencing.</title>
        <authorList>
            <person name="Lai Q."/>
            <person name="Shao Z.S."/>
        </authorList>
    </citation>
    <scope>NUCLEOTIDE SEQUENCE [LARGE SCALE GENOMIC DNA]</scope>
    <source>
        <strain evidence="2 3">DSM 15871</strain>
    </source>
</reference>
<name>X7E186_9GAMM</name>
<accession>X7E186</accession>
<dbReference type="InterPro" id="IPR015897">
    <property type="entry name" value="CHK_kinase-like"/>
</dbReference>
<dbReference type="InterPro" id="IPR011009">
    <property type="entry name" value="Kinase-like_dom_sf"/>
</dbReference>
<dbReference type="SUPFAM" id="SSF56112">
    <property type="entry name" value="Protein kinase-like (PK-like)"/>
    <property type="match status" value="1"/>
</dbReference>
<dbReference type="SMART" id="SM00587">
    <property type="entry name" value="CHK"/>
    <property type="match status" value="1"/>
</dbReference>
<dbReference type="PATRIC" id="fig|1122207.3.peg.2972"/>
<sequence length="331" mass="37523">MTPEIFIKRALNASLVARTETIQGLWSGYGEIIRFSVEGSDIAKSVVLKAIQFGQIQNHPRGWQSSFAHDRKVNSYKVEANWYQDWSSGCTENERLPKLLASFYQEDETYLLLEDLDSAGFGHRCDFLSVEESTVVINWLASFHAHFLQSEVRDDWPEGLWPRGTYWHLATRPDEWSSMPEGDLKESAESIDKSIDQACYQTLVHGDAKLANFCFGDDLTSVAAVDFQYVGRGIGVQDLAYFLGSCFSESELNEHLDYLLELYFSELSRCILATGESPDTAEAVAAEWHGLFSIAWADFHRFILGWSPTHKKNTLFSRKMTEQALSQLRGA</sequence>
<dbReference type="Gene3D" id="3.90.1200.10">
    <property type="match status" value="1"/>
</dbReference>
<evidence type="ECO:0000313" key="2">
    <source>
        <dbReference type="EMBL" id="ETX09630.1"/>
    </source>
</evidence>
<dbReference type="InterPro" id="IPR004119">
    <property type="entry name" value="EcKL"/>
</dbReference>
<proteinExistence type="predicted"/>
<dbReference type="Proteomes" id="UP000054058">
    <property type="component" value="Unassembled WGS sequence"/>
</dbReference>
<feature type="domain" description="CHK kinase-like" evidence="1">
    <location>
        <begin position="111"/>
        <end position="273"/>
    </location>
</feature>
<comment type="caution">
    <text evidence="2">The sequence shown here is derived from an EMBL/GenBank/DDBJ whole genome shotgun (WGS) entry which is preliminary data.</text>
</comment>
<dbReference type="PANTHER" id="PTHR11012">
    <property type="entry name" value="PROTEIN KINASE-LIKE DOMAIN-CONTAINING"/>
    <property type="match status" value="1"/>
</dbReference>
<protein>
    <recommendedName>
        <fullName evidence="1">CHK kinase-like domain-containing protein</fullName>
    </recommendedName>
</protein>
<evidence type="ECO:0000313" key="3">
    <source>
        <dbReference type="Proteomes" id="UP000054058"/>
    </source>
</evidence>
<dbReference type="PANTHER" id="PTHR11012:SF30">
    <property type="entry name" value="PROTEIN KINASE-LIKE DOMAIN-CONTAINING"/>
    <property type="match status" value="1"/>
</dbReference>
<evidence type="ECO:0000259" key="1">
    <source>
        <dbReference type="SMART" id="SM00587"/>
    </source>
</evidence>
<dbReference type="eggNOG" id="COG3173">
    <property type="taxonomic scope" value="Bacteria"/>
</dbReference>
<dbReference type="OrthoDB" id="9769860at2"/>
<dbReference type="RefSeq" id="WP_036163715.1">
    <property type="nucleotide sequence ID" value="NZ_JAMB01000018.1"/>
</dbReference>